<dbReference type="Pfam" id="PF00582">
    <property type="entry name" value="Usp"/>
    <property type="match status" value="1"/>
</dbReference>
<keyword evidence="5" id="KW-1185">Reference proteome</keyword>
<dbReference type="EMBL" id="JAPVER010000018">
    <property type="protein sequence ID" value="MCZ3364944.1"/>
    <property type="molecule type" value="Genomic_DNA"/>
</dbReference>
<dbReference type="Proteomes" id="UP001074446">
    <property type="component" value="Unassembled WGS sequence"/>
</dbReference>
<dbReference type="Proteomes" id="UP001068021">
    <property type="component" value="Unassembled WGS sequence"/>
</dbReference>
<evidence type="ECO:0000313" key="3">
    <source>
        <dbReference type="EMBL" id="MCZ3364944.1"/>
    </source>
</evidence>
<dbReference type="PANTHER" id="PTHR46268:SF6">
    <property type="entry name" value="UNIVERSAL STRESS PROTEIN UP12"/>
    <property type="match status" value="1"/>
</dbReference>
<dbReference type="RefSeq" id="WP_048080250.1">
    <property type="nucleotide sequence ID" value="NZ_JAPVER010000018.1"/>
</dbReference>
<comment type="similarity">
    <text evidence="1">Belongs to the universal stress protein A family.</text>
</comment>
<accession>A0A9E5A3V3</accession>
<name>A0A9E5A3V3_9EURY</name>
<dbReference type="EMBL" id="JAPVES010000030">
    <property type="protein sequence ID" value="MCZ3372699.1"/>
    <property type="molecule type" value="Genomic_DNA"/>
</dbReference>
<evidence type="ECO:0000259" key="2">
    <source>
        <dbReference type="Pfam" id="PF00582"/>
    </source>
</evidence>
<dbReference type="Gene3D" id="3.40.50.620">
    <property type="entry name" value="HUPs"/>
    <property type="match status" value="1"/>
</dbReference>
<dbReference type="InterPro" id="IPR006015">
    <property type="entry name" value="Universal_stress_UspA"/>
</dbReference>
<gene>
    <name evidence="4" type="ORF">O3H35_08635</name>
    <name evidence="3" type="ORF">O3H54_03515</name>
</gene>
<reference evidence="4" key="1">
    <citation type="submission" date="2022-12" db="EMBL/GenBank/DDBJ databases">
        <title>Reclassification of two methanogenic archaea species isolated from the Kolyma lowland permafrost.</title>
        <authorList>
            <person name="Trubitsyn V.E."/>
            <person name="Rivkina E.M."/>
            <person name="Shcherbakova V.A."/>
        </authorList>
    </citation>
    <scope>NUCLEOTIDE SEQUENCE</scope>
    <source>
        <strain evidence="3">M2</strain>
        <strain evidence="4">MK4</strain>
    </source>
</reference>
<dbReference type="SUPFAM" id="SSF52402">
    <property type="entry name" value="Adenine nucleotide alpha hydrolases-like"/>
    <property type="match status" value="1"/>
</dbReference>
<evidence type="ECO:0000256" key="1">
    <source>
        <dbReference type="ARBA" id="ARBA00008791"/>
    </source>
</evidence>
<comment type="caution">
    <text evidence="4">The sequence shown here is derived from an EMBL/GenBank/DDBJ whole genome shotgun (WGS) entry which is preliminary data.</text>
</comment>
<feature type="domain" description="UspA" evidence="2">
    <location>
        <begin position="1"/>
        <end position="147"/>
    </location>
</feature>
<dbReference type="CDD" id="cd00293">
    <property type="entry name" value="USP-like"/>
    <property type="match status" value="1"/>
</dbReference>
<proteinExistence type="inferred from homology"/>
<evidence type="ECO:0000313" key="5">
    <source>
        <dbReference type="Proteomes" id="UP001068021"/>
    </source>
</evidence>
<dbReference type="InterPro" id="IPR006016">
    <property type="entry name" value="UspA"/>
</dbReference>
<sequence>MYRKILLATDNSEQAEKAGEHAISMAGSNSADIIVLYVIDAYYKYALPQKELREQLDEQLREDGKEAVKKFKSKIEEKKCAGKCPNINLITMIKEGKPAEVILKTAEEENVDHIVMGKSGKHGIERFLLGSTAENVVRGSKIPVNVIS</sequence>
<dbReference type="PRINTS" id="PR01438">
    <property type="entry name" value="UNVRSLSTRESS"/>
</dbReference>
<dbReference type="AlphaFoldDB" id="A0A9E5A3V3"/>
<evidence type="ECO:0000313" key="4">
    <source>
        <dbReference type="EMBL" id="MCZ3372699.1"/>
    </source>
</evidence>
<organism evidence="4">
    <name type="scientific">Methanobacterium veterum</name>
    <dbReference type="NCBI Taxonomy" id="408577"/>
    <lineage>
        <taxon>Archaea</taxon>
        <taxon>Methanobacteriati</taxon>
        <taxon>Methanobacteriota</taxon>
        <taxon>Methanomada group</taxon>
        <taxon>Methanobacteria</taxon>
        <taxon>Methanobacteriales</taxon>
        <taxon>Methanobacteriaceae</taxon>
        <taxon>Methanobacterium</taxon>
    </lineage>
</organism>
<dbReference type="PANTHER" id="PTHR46268">
    <property type="entry name" value="STRESS RESPONSE PROTEIN NHAX"/>
    <property type="match status" value="1"/>
</dbReference>
<dbReference type="InterPro" id="IPR014729">
    <property type="entry name" value="Rossmann-like_a/b/a_fold"/>
</dbReference>
<protein>
    <submittedName>
        <fullName evidence="4">Universal stress protein</fullName>
    </submittedName>
</protein>